<keyword evidence="3" id="KW-0677">Repeat</keyword>
<gene>
    <name evidence="5" type="ORF">chiPu_0025383</name>
</gene>
<name>A0A401TEM0_CHIPU</name>
<comment type="subcellular location">
    <subcellularLocation>
        <location evidence="1">Endomembrane system</location>
    </subcellularLocation>
</comment>
<dbReference type="EMBL" id="BEZZ01057736">
    <property type="protein sequence ID" value="GCC41066.1"/>
    <property type="molecule type" value="Genomic_DNA"/>
</dbReference>
<reference evidence="5 6" key="1">
    <citation type="journal article" date="2018" name="Nat. Ecol. Evol.">
        <title>Shark genomes provide insights into elasmobranch evolution and the origin of vertebrates.</title>
        <authorList>
            <person name="Hara Y"/>
            <person name="Yamaguchi K"/>
            <person name="Onimaru K"/>
            <person name="Kadota M"/>
            <person name="Koyanagi M"/>
            <person name="Keeley SD"/>
            <person name="Tatsumi K"/>
            <person name="Tanaka K"/>
            <person name="Motone F"/>
            <person name="Kageyama Y"/>
            <person name="Nozu R"/>
            <person name="Adachi N"/>
            <person name="Nishimura O"/>
            <person name="Nakagawa R"/>
            <person name="Tanegashima C"/>
            <person name="Kiyatake I"/>
            <person name="Matsumoto R"/>
            <person name="Murakumo K"/>
            <person name="Nishida K"/>
            <person name="Terakita A"/>
            <person name="Kuratani S"/>
            <person name="Sato K"/>
            <person name="Hyodo S Kuraku.S."/>
        </authorList>
    </citation>
    <scope>NUCLEOTIDE SEQUENCE [LARGE SCALE GENOMIC DNA]</scope>
</reference>
<dbReference type="AlphaFoldDB" id="A0A401TEM0"/>
<evidence type="ECO:0000313" key="5">
    <source>
        <dbReference type="EMBL" id="GCC41066.1"/>
    </source>
</evidence>
<evidence type="ECO:0000256" key="1">
    <source>
        <dbReference type="ARBA" id="ARBA00004308"/>
    </source>
</evidence>
<protein>
    <submittedName>
        <fullName evidence="5">Uncharacterized protein</fullName>
    </submittedName>
</protein>
<organism evidence="5 6">
    <name type="scientific">Chiloscyllium punctatum</name>
    <name type="common">Brownbanded bambooshark</name>
    <name type="synonym">Hemiscyllium punctatum</name>
    <dbReference type="NCBI Taxonomy" id="137246"/>
    <lineage>
        <taxon>Eukaryota</taxon>
        <taxon>Metazoa</taxon>
        <taxon>Chordata</taxon>
        <taxon>Craniata</taxon>
        <taxon>Vertebrata</taxon>
        <taxon>Chondrichthyes</taxon>
        <taxon>Elasmobranchii</taxon>
        <taxon>Galeomorphii</taxon>
        <taxon>Galeoidea</taxon>
        <taxon>Orectolobiformes</taxon>
        <taxon>Hemiscylliidae</taxon>
        <taxon>Chiloscyllium</taxon>
    </lineage>
</organism>
<sequence>MEQSWQLWQEFLDDYSRFNDWMHWAEALAREPLSSQVLYSEAKEELKRFE</sequence>
<keyword evidence="2" id="KW-0597">Phosphoprotein</keyword>
<dbReference type="Proteomes" id="UP000287033">
    <property type="component" value="Unassembled WGS sequence"/>
</dbReference>
<dbReference type="STRING" id="137246.A0A401TEM0"/>
<dbReference type="PANTHER" id="PTHR14514:SF4">
    <property type="entry name" value="NESPRIN-2"/>
    <property type="match status" value="1"/>
</dbReference>
<keyword evidence="6" id="KW-1185">Reference proteome</keyword>
<keyword evidence="4" id="KW-0472">Membrane</keyword>
<evidence type="ECO:0000256" key="2">
    <source>
        <dbReference type="ARBA" id="ARBA00022553"/>
    </source>
</evidence>
<accession>A0A401TEM0</accession>
<proteinExistence type="predicted"/>
<dbReference type="OrthoDB" id="9949155at2759"/>
<evidence type="ECO:0000256" key="4">
    <source>
        <dbReference type="ARBA" id="ARBA00023136"/>
    </source>
</evidence>
<evidence type="ECO:0000256" key="3">
    <source>
        <dbReference type="ARBA" id="ARBA00022737"/>
    </source>
</evidence>
<dbReference type="PANTHER" id="PTHR14514">
    <property type="entry name" value="PKA ANCHORING PROTEIN"/>
    <property type="match status" value="1"/>
</dbReference>
<evidence type="ECO:0000313" key="6">
    <source>
        <dbReference type="Proteomes" id="UP000287033"/>
    </source>
</evidence>
<feature type="non-terminal residue" evidence="5">
    <location>
        <position position="50"/>
    </location>
</feature>
<comment type="caution">
    <text evidence="5">The sequence shown here is derived from an EMBL/GenBank/DDBJ whole genome shotgun (WGS) entry which is preliminary data.</text>
</comment>